<evidence type="ECO:0000256" key="1">
    <source>
        <dbReference type="SAM" id="Phobius"/>
    </source>
</evidence>
<keyword evidence="3" id="KW-1185">Reference proteome</keyword>
<comment type="caution">
    <text evidence="2">The sequence shown here is derived from an EMBL/GenBank/DDBJ whole genome shotgun (WGS) entry which is preliminary data.</text>
</comment>
<dbReference type="EMBL" id="JBHRUH010000040">
    <property type="protein sequence ID" value="MFC3294174.1"/>
    <property type="molecule type" value="Genomic_DNA"/>
</dbReference>
<gene>
    <name evidence="2" type="ORF">ACFOEI_19200</name>
</gene>
<feature type="transmembrane region" description="Helical" evidence="1">
    <location>
        <begin position="64"/>
        <end position="87"/>
    </location>
</feature>
<dbReference type="RefSeq" id="WP_019020157.1">
    <property type="nucleotide sequence ID" value="NZ_BMXD01000009.1"/>
</dbReference>
<evidence type="ECO:0000313" key="3">
    <source>
        <dbReference type="Proteomes" id="UP001595640"/>
    </source>
</evidence>
<reference evidence="3" key="1">
    <citation type="journal article" date="2019" name="Int. J. Syst. Evol. Microbiol.">
        <title>The Global Catalogue of Microorganisms (GCM) 10K type strain sequencing project: providing services to taxonomists for standard genome sequencing and annotation.</title>
        <authorList>
            <consortium name="The Broad Institute Genomics Platform"/>
            <consortium name="The Broad Institute Genome Sequencing Center for Infectious Disease"/>
            <person name="Wu L."/>
            <person name="Ma J."/>
        </authorList>
    </citation>
    <scope>NUCLEOTIDE SEQUENCE [LARGE SCALE GENOMIC DNA]</scope>
    <source>
        <strain evidence="3">KCTC 12847</strain>
    </source>
</reference>
<feature type="transmembrane region" description="Helical" evidence="1">
    <location>
        <begin position="99"/>
        <end position="117"/>
    </location>
</feature>
<keyword evidence="1" id="KW-0812">Transmembrane</keyword>
<keyword evidence="1" id="KW-1133">Transmembrane helix</keyword>
<organism evidence="2 3">
    <name type="scientific">Modicisalibacter luteus</name>
    <dbReference type="NCBI Taxonomy" id="453962"/>
    <lineage>
        <taxon>Bacteria</taxon>
        <taxon>Pseudomonadati</taxon>
        <taxon>Pseudomonadota</taxon>
        <taxon>Gammaproteobacteria</taxon>
        <taxon>Oceanospirillales</taxon>
        <taxon>Halomonadaceae</taxon>
        <taxon>Modicisalibacter</taxon>
    </lineage>
</organism>
<protein>
    <recommendedName>
        <fullName evidence="4">DUF1449 family protein</fullName>
    </recommendedName>
</protein>
<keyword evidence="1" id="KW-0472">Membrane</keyword>
<dbReference type="Proteomes" id="UP001595640">
    <property type="component" value="Unassembled WGS sequence"/>
</dbReference>
<name>A0ABV7M8I7_9GAMM</name>
<evidence type="ECO:0000313" key="2">
    <source>
        <dbReference type="EMBL" id="MFC3294174.1"/>
    </source>
</evidence>
<evidence type="ECO:0008006" key="4">
    <source>
        <dbReference type="Google" id="ProtNLM"/>
    </source>
</evidence>
<sequence length="225" mass="25012">MELLVQTVLSFPLIILVGLLCLVATYWLLVAVGLAPVEFFEHDSLRDDHLASTMVSLGFRGVPASIALTALLLYGTLIGFALEWLVLRHLSLGIWRAPLGLVILWAVLAIAAPLSMATCQALKHRCHQSRNTSTRALLGETVIVQEAPDESGLCRATLEDDSDFIVTLHGKRRDCCMPSERRVLVKYLADEDTYRSVPQQEYLDAHTRLRKMGLLRKHHGGHTAH</sequence>
<proteinExistence type="predicted"/>
<accession>A0ABV7M8I7</accession>
<feature type="transmembrane region" description="Helical" evidence="1">
    <location>
        <begin position="7"/>
        <end position="29"/>
    </location>
</feature>